<sequence>MSWVPLSTGAVIGACIGLFMLALVERWVASMRGIMGAYWVQKMDETLIRVVLPVDNVSLHEKPLRLENNNPSSPQPLIRARVNSLAFLQRAHPFILSHEVVRGFTYACQSALGYSLMLAVM</sequence>
<evidence type="ECO:0000313" key="6">
    <source>
        <dbReference type="Proteomes" id="UP001050691"/>
    </source>
</evidence>
<evidence type="ECO:0000256" key="1">
    <source>
        <dbReference type="ARBA" id="ARBA00022692"/>
    </source>
</evidence>
<evidence type="ECO:0000313" key="5">
    <source>
        <dbReference type="EMBL" id="GJJ09434.1"/>
    </source>
</evidence>
<dbReference type="InterPro" id="IPR007274">
    <property type="entry name" value="Cop_transporter"/>
</dbReference>
<dbReference type="Pfam" id="PF04145">
    <property type="entry name" value="Ctr"/>
    <property type="match status" value="1"/>
</dbReference>
<dbReference type="GO" id="GO:0005375">
    <property type="term" value="F:copper ion transmembrane transporter activity"/>
    <property type="evidence" value="ECO:0007669"/>
    <property type="project" value="UniProtKB-UniRule"/>
</dbReference>
<comment type="caution">
    <text evidence="5">The sequence shown here is derived from an EMBL/GenBank/DDBJ whole genome shotgun (WGS) entry which is preliminary data.</text>
</comment>
<dbReference type="Proteomes" id="UP001050691">
    <property type="component" value="Unassembled WGS sequence"/>
</dbReference>
<keyword evidence="6" id="KW-1185">Reference proteome</keyword>
<comment type="subcellular location">
    <subcellularLocation>
        <location evidence="4">Membrane</location>
        <topology evidence="4">Multi-pass membrane protein</topology>
    </subcellularLocation>
</comment>
<keyword evidence="2 4" id="KW-1133">Transmembrane helix</keyword>
<name>A0AAV5A469_9AGAM</name>
<keyword evidence="1 4" id="KW-0812">Transmembrane</keyword>
<keyword evidence="3 4" id="KW-0472">Membrane</keyword>
<keyword evidence="4" id="KW-0186">Copper</keyword>
<keyword evidence="4" id="KW-0187">Copper transport</keyword>
<dbReference type="EMBL" id="BPWL01000004">
    <property type="protein sequence ID" value="GJJ09434.1"/>
    <property type="molecule type" value="Genomic_DNA"/>
</dbReference>
<evidence type="ECO:0000256" key="4">
    <source>
        <dbReference type="RuleBase" id="RU367022"/>
    </source>
</evidence>
<protein>
    <recommendedName>
        <fullName evidence="4">Copper transport protein</fullName>
    </recommendedName>
</protein>
<proteinExistence type="inferred from homology"/>
<comment type="similarity">
    <text evidence="4">Belongs to the copper transporter (Ctr) (TC 1.A.56) family. SLC31A subfamily.</text>
</comment>
<dbReference type="GO" id="GO:0016020">
    <property type="term" value="C:membrane"/>
    <property type="evidence" value="ECO:0007669"/>
    <property type="project" value="UniProtKB-SubCell"/>
</dbReference>
<organism evidence="5 6">
    <name type="scientific">Clathrus columnatus</name>
    <dbReference type="NCBI Taxonomy" id="1419009"/>
    <lineage>
        <taxon>Eukaryota</taxon>
        <taxon>Fungi</taxon>
        <taxon>Dikarya</taxon>
        <taxon>Basidiomycota</taxon>
        <taxon>Agaricomycotina</taxon>
        <taxon>Agaricomycetes</taxon>
        <taxon>Phallomycetidae</taxon>
        <taxon>Phallales</taxon>
        <taxon>Clathraceae</taxon>
        <taxon>Clathrus</taxon>
    </lineage>
</organism>
<evidence type="ECO:0000256" key="2">
    <source>
        <dbReference type="ARBA" id="ARBA00022989"/>
    </source>
</evidence>
<dbReference type="AlphaFoldDB" id="A0AAV5A469"/>
<keyword evidence="4" id="KW-0406">Ion transport</keyword>
<gene>
    <name evidence="5" type="ORF">Clacol_003656</name>
</gene>
<accession>A0AAV5A469</accession>
<feature type="transmembrane region" description="Helical" evidence="4">
    <location>
        <begin position="6"/>
        <end position="24"/>
    </location>
</feature>
<evidence type="ECO:0000256" key="3">
    <source>
        <dbReference type="ARBA" id="ARBA00023136"/>
    </source>
</evidence>
<reference evidence="5" key="1">
    <citation type="submission" date="2021-10" db="EMBL/GenBank/DDBJ databases">
        <title>De novo Genome Assembly of Clathrus columnatus (Basidiomycota, Fungi) Using Illumina and Nanopore Sequence Data.</title>
        <authorList>
            <person name="Ogiso-Tanaka E."/>
            <person name="Itagaki H."/>
            <person name="Hosoya T."/>
            <person name="Hosaka K."/>
        </authorList>
    </citation>
    <scope>NUCLEOTIDE SEQUENCE</scope>
    <source>
        <strain evidence="5">MO-923</strain>
    </source>
</reference>
<keyword evidence="4" id="KW-0813">Transport</keyword>